<comment type="similarity">
    <text evidence="1">Belongs to the metallo-beta-lactamase superfamily. Glyoxalase II family.</text>
</comment>
<dbReference type="InterPro" id="IPR036866">
    <property type="entry name" value="RibonucZ/Hydroxyglut_hydro"/>
</dbReference>
<dbReference type="GO" id="GO:0003727">
    <property type="term" value="F:single-stranded RNA binding"/>
    <property type="evidence" value="ECO:0007669"/>
    <property type="project" value="TreeGrafter"/>
</dbReference>
<accession>A0A1I7RWH1</accession>
<dbReference type="SMART" id="SM00849">
    <property type="entry name" value="Lactamase_B"/>
    <property type="match status" value="1"/>
</dbReference>
<dbReference type="Gene3D" id="3.60.15.10">
    <property type="entry name" value="Ribonuclease Z/Hydroxyacylglutathione hydrolase-like"/>
    <property type="match status" value="2"/>
</dbReference>
<name>A0A1I7RWH1_BURXY</name>
<dbReference type="CDD" id="cd07722">
    <property type="entry name" value="LACTB2-like_MBL-fold"/>
    <property type="match status" value="1"/>
</dbReference>
<dbReference type="InterPro" id="IPR001623">
    <property type="entry name" value="DnaJ_domain"/>
</dbReference>
<dbReference type="Pfam" id="PF00753">
    <property type="entry name" value="Lactamase_B"/>
    <property type="match status" value="1"/>
</dbReference>
<dbReference type="SMART" id="SM00271">
    <property type="entry name" value="DnaJ"/>
    <property type="match status" value="1"/>
</dbReference>
<dbReference type="Gene3D" id="1.10.10.10">
    <property type="entry name" value="Winged helix-like DNA-binding domain superfamily/Winged helix DNA-binding domain"/>
    <property type="match status" value="1"/>
</dbReference>
<dbReference type="Proteomes" id="UP000095284">
    <property type="component" value="Unplaced"/>
</dbReference>
<dbReference type="FunFam" id="3.60.15.10:FF:000041">
    <property type="entry name" value="Metallo-beta-lactamase domain protein"/>
    <property type="match status" value="1"/>
</dbReference>
<dbReference type="InterPro" id="IPR050662">
    <property type="entry name" value="Sec-metab_biosynth-thioest"/>
</dbReference>
<evidence type="ECO:0000256" key="3">
    <source>
        <dbReference type="ARBA" id="ARBA00022801"/>
    </source>
</evidence>
<dbReference type="WBParaSite" id="BXY_0508400.1">
    <property type="protein sequence ID" value="BXY_0508400.1"/>
    <property type="gene ID" value="BXY_0508400"/>
</dbReference>
<evidence type="ECO:0000256" key="4">
    <source>
        <dbReference type="ARBA" id="ARBA00022833"/>
    </source>
</evidence>
<evidence type="ECO:0000256" key="5">
    <source>
        <dbReference type="SAM" id="Coils"/>
    </source>
</evidence>
<evidence type="ECO:0000313" key="7">
    <source>
        <dbReference type="Proteomes" id="UP000095284"/>
    </source>
</evidence>
<keyword evidence="4" id="KW-0862">Zinc</keyword>
<dbReference type="GO" id="GO:0005759">
    <property type="term" value="C:mitochondrial matrix"/>
    <property type="evidence" value="ECO:0007669"/>
    <property type="project" value="TreeGrafter"/>
</dbReference>
<dbReference type="InterPro" id="IPR036388">
    <property type="entry name" value="WH-like_DNA-bd_sf"/>
</dbReference>
<evidence type="ECO:0000313" key="8">
    <source>
        <dbReference type="WBParaSite" id="BXY_0508400.1"/>
    </source>
</evidence>
<dbReference type="Gene3D" id="1.10.287.110">
    <property type="entry name" value="DnaJ domain"/>
    <property type="match status" value="1"/>
</dbReference>
<evidence type="ECO:0000256" key="1">
    <source>
        <dbReference type="ARBA" id="ARBA00006759"/>
    </source>
</evidence>
<feature type="domain" description="J" evidence="6">
    <location>
        <begin position="91"/>
        <end position="154"/>
    </location>
</feature>
<dbReference type="AlphaFoldDB" id="A0A1I7RWH1"/>
<dbReference type="eggNOG" id="KOG0715">
    <property type="taxonomic scope" value="Eukaryota"/>
</dbReference>
<proteinExistence type="inferred from homology"/>
<evidence type="ECO:0000259" key="6">
    <source>
        <dbReference type="PROSITE" id="PS50076"/>
    </source>
</evidence>
<dbReference type="PANTHER" id="PTHR23131:SF0">
    <property type="entry name" value="ENDORIBONUCLEASE LACTB2"/>
    <property type="match status" value="1"/>
</dbReference>
<dbReference type="GO" id="GO:0046872">
    <property type="term" value="F:metal ion binding"/>
    <property type="evidence" value="ECO:0007669"/>
    <property type="project" value="UniProtKB-KW"/>
</dbReference>
<dbReference type="InterPro" id="IPR041516">
    <property type="entry name" value="LACTB2_WH"/>
</dbReference>
<organism evidence="7 8">
    <name type="scientific">Bursaphelenchus xylophilus</name>
    <name type="common">Pinewood nematode worm</name>
    <name type="synonym">Aphelenchoides xylophilus</name>
    <dbReference type="NCBI Taxonomy" id="6326"/>
    <lineage>
        <taxon>Eukaryota</taxon>
        <taxon>Metazoa</taxon>
        <taxon>Ecdysozoa</taxon>
        <taxon>Nematoda</taxon>
        <taxon>Chromadorea</taxon>
        <taxon>Rhabditida</taxon>
        <taxon>Tylenchina</taxon>
        <taxon>Tylenchomorpha</taxon>
        <taxon>Aphelenchoidea</taxon>
        <taxon>Aphelenchoididae</taxon>
        <taxon>Bursaphelenchus</taxon>
    </lineage>
</organism>
<dbReference type="Pfam" id="PF17778">
    <property type="entry name" value="WHD_BLACT"/>
    <property type="match status" value="1"/>
</dbReference>
<dbReference type="PRINTS" id="PR00625">
    <property type="entry name" value="JDOMAIN"/>
</dbReference>
<dbReference type="PANTHER" id="PTHR23131">
    <property type="entry name" value="ENDORIBONUCLEASE LACTB2"/>
    <property type="match status" value="1"/>
</dbReference>
<keyword evidence="5" id="KW-0175">Coiled coil</keyword>
<evidence type="ECO:0000256" key="2">
    <source>
        <dbReference type="ARBA" id="ARBA00022723"/>
    </source>
</evidence>
<protein>
    <submittedName>
        <fullName evidence="8">J domain-containing protein</fullName>
    </submittedName>
</protein>
<keyword evidence="3" id="KW-0378">Hydrolase</keyword>
<dbReference type="eggNOG" id="KOG0813">
    <property type="taxonomic scope" value="Eukaryota"/>
</dbReference>
<dbReference type="GO" id="GO:0016787">
    <property type="term" value="F:hydrolase activity"/>
    <property type="evidence" value="ECO:0007669"/>
    <property type="project" value="UniProtKB-KW"/>
</dbReference>
<feature type="coiled-coil region" evidence="5">
    <location>
        <begin position="242"/>
        <end position="271"/>
    </location>
</feature>
<dbReference type="SUPFAM" id="SSF46565">
    <property type="entry name" value="Chaperone J-domain"/>
    <property type="match status" value="1"/>
</dbReference>
<dbReference type="InterPro" id="IPR047921">
    <property type="entry name" value="LACTB2-like_MBL-fold"/>
</dbReference>
<dbReference type="Pfam" id="PF00226">
    <property type="entry name" value="DnaJ"/>
    <property type="match status" value="1"/>
</dbReference>
<dbReference type="InterPro" id="IPR001279">
    <property type="entry name" value="Metallo-B-lactamas"/>
</dbReference>
<dbReference type="InterPro" id="IPR036869">
    <property type="entry name" value="J_dom_sf"/>
</dbReference>
<keyword evidence="2" id="KW-0479">Metal-binding</keyword>
<dbReference type="SMR" id="A0A1I7RWH1"/>
<dbReference type="GO" id="GO:0004521">
    <property type="term" value="F:RNA endonuclease activity"/>
    <property type="evidence" value="ECO:0007669"/>
    <property type="project" value="TreeGrafter"/>
</dbReference>
<dbReference type="SUPFAM" id="SSF56281">
    <property type="entry name" value="Metallo-hydrolase/oxidoreductase"/>
    <property type="match status" value="1"/>
</dbReference>
<dbReference type="PROSITE" id="PS50076">
    <property type="entry name" value="DNAJ_2"/>
    <property type="match status" value="1"/>
</dbReference>
<reference evidence="8" key="1">
    <citation type="submission" date="2016-11" db="UniProtKB">
        <authorList>
            <consortium name="WormBaseParasite"/>
        </authorList>
    </citation>
    <scope>IDENTIFICATION</scope>
</reference>
<dbReference type="CDD" id="cd06257">
    <property type="entry name" value="DnaJ"/>
    <property type="match status" value="1"/>
</dbReference>
<sequence length="536" mass="61357">MLRRISNSLDWARAALAYKWASWNHTPANMSLSALNDIERLSERVIRVLGQNPGSFTLQGTNTYIVGTGKNRRPMNLYLTIRMFSTKPPQTHYEVLGVKSDASNKEVKSAFYKLSKEHHPDLNPQKSHDHFQDIVNAYEVLSSKEKRYLYDLTLRPGVEGKEVPTTSYARRTTVKDRRKYEDLDLTYEDFVEFQRKTRARSNIRDEEFPEQFFRQFGDTKFKKRTTEDKVFYSAYKDSQTFAREAREQKILEEMERQKQEENRFVPKFEQELKRQQEASRNTKIYIISGGVVTTIIGISARVLVDTGEGNIPKYIELLKKVLTENEAELDSIVITHWHPDHVGGISDVRSAFGAEFPVYKLKRDTHDESGVCNYTYIDDGYQIKVEGATLRIVATPGHTTDHASLFLEEEKVLFSGDCILGEGSTVFECLHTYMKSLDVLLDLNSARIFPGHGKVIEDPKGKITEYVQHRMLRENQILEALKKAGNATNMDLTNAVYPDIPLSLKLGALGNVDHHLSKLVKDGKVKKNSDGSYEPI</sequence>